<comment type="caution">
    <text evidence="4">The sequence shown here is derived from an EMBL/GenBank/DDBJ whole genome shotgun (WGS) entry which is preliminary data.</text>
</comment>
<dbReference type="EMBL" id="WJXA01000004">
    <property type="protein sequence ID" value="KAF7146755.1"/>
    <property type="molecule type" value="Genomic_DNA"/>
</dbReference>
<dbReference type="InterPro" id="IPR050151">
    <property type="entry name" value="Class-I_Pyr_Nuc-Dis_Oxidored"/>
</dbReference>
<dbReference type="GO" id="GO:0004148">
    <property type="term" value="F:dihydrolipoyl dehydrogenase (NADH) activity"/>
    <property type="evidence" value="ECO:0007669"/>
    <property type="project" value="TreeGrafter"/>
</dbReference>
<dbReference type="InterPro" id="IPR016156">
    <property type="entry name" value="FAD/NAD-linked_Rdtase_dimer_sf"/>
</dbReference>
<keyword evidence="5" id="KW-1185">Reference proteome</keyword>
<organism evidence="4 5">
    <name type="scientific">Rhododendron simsii</name>
    <name type="common">Sims's rhododendron</name>
    <dbReference type="NCBI Taxonomy" id="118357"/>
    <lineage>
        <taxon>Eukaryota</taxon>
        <taxon>Viridiplantae</taxon>
        <taxon>Streptophyta</taxon>
        <taxon>Embryophyta</taxon>
        <taxon>Tracheophyta</taxon>
        <taxon>Spermatophyta</taxon>
        <taxon>Magnoliopsida</taxon>
        <taxon>eudicotyledons</taxon>
        <taxon>Gunneridae</taxon>
        <taxon>Pentapetalae</taxon>
        <taxon>asterids</taxon>
        <taxon>Ericales</taxon>
        <taxon>Ericaceae</taxon>
        <taxon>Ericoideae</taxon>
        <taxon>Rhodoreae</taxon>
        <taxon>Rhododendron</taxon>
    </lineage>
</organism>
<sequence length="126" mass="13851">MDENTGSKILIMEFDENKGVEVVMKLEKSCETGAQKGMSIISTISGDPFSRIRFYHVHVMLLIYRPEHGEILGVHIFGLHAADLIHEASNAIASGTRIQRTAVTLTAHPTSSEVLDELFKSANVSL</sequence>
<dbReference type="GO" id="GO:0005739">
    <property type="term" value="C:mitochondrion"/>
    <property type="evidence" value="ECO:0007669"/>
    <property type="project" value="TreeGrafter"/>
</dbReference>
<dbReference type="GO" id="GO:0050660">
    <property type="term" value="F:flavin adenine dinucleotide binding"/>
    <property type="evidence" value="ECO:0007669"/>
    <property type="project" value="TreeGrafter"/>
</dbReference>
<dbReference type="Pfam" id="PF02852">
    <property type="entry name" value="Pyr_redox_dim"/>
    <property type="match status" value="1"/>
</dbReference>
<keyword evidence="2" id="KW-0520">NAD</keyword>
<dbReference type="AlphaFoldDB" id="A0A834HEQ8"/>
<proteinExistence type="inferred from homology"/>
<evidence type="ECO:0000256" key="1">
    <source>
        <dbReference type="ARBA" id="ARBA00007532"/>
    </source>
</evidence>
<dbReference type="InterPro" id="IPR004099">
    <property type="entry name" value="Pyr_nucl-diS_OxRdtase_dimer"/>
</dbReference>
<evidence type="ECO:0000256" key="2">
    <source>
        <dbReference type="ARBA" id="ARBA00023027"/>
    </source>
</evidence>
<protein>
    <recommendedName>
        <fullName evidence="3">Pyridine nucleotide-disulphide oxidoreductase dimerisation domain-containing protein</fullName>
    </recommendedName>
</protein>
<dbReference type="PANTHER" id="PTHR22912">
    <property type="entry name" value="DISULFIDE OXIDOREDUCTASE"/>
    <property type="match status" value="1"/>
</dbReference>
<evidence type="ECO:0000313" key="4">
    <source>
        <dbReference type="EMBL" id="KAF7146755.1"/>
    </source>
</evidence>
<name>A0A834HEQ8_RHOSS</name>
<feature type="domain" description="Pyridine nucleotide-disulphide oxidoreductase dimerisation" evidence="3">
    <location>
        <begin position="59"/>
        <end position="117"/>
    </location>
</feature>
<comment type="similarity">
    <text evidence="1">Belongs to the class-I pyridine nucleotide-disulfide oxidoreductase family.</text>
</comment>
<accession>A0A834HEQ8</accession>
<evidence type="ECO:0000259" key="3">
    <source>
        <dbReference type="Pfam" id="PF02852"/>
    </source>
</evidence>
<dbReference type="OrthoDB" id="1716673at2759"/>
<dbReference type="Gene3D" id="3.30.390.30">
    <property type="match status" value="1"/>
</dbReference>
<dbReference type="GO" id="GO:0006103">
    <property type="term" value="P:2-oxoglutarate metabolic process"/>
    <property type="evidence" value="ECO:0007669"/>
    <property type="project" value="TreeGrafter"/>
</dbReference>
<dbReference type="PRINTS" id="PR00411">
    <property type="entry name" value="PNDRDTASEI"/>
</dbReference>
<dbReference type="GO" id="GO:0045252">
    <property type="term" value="C:oxoglutarate dehydrogenase complex"/>
    <property type="evidence" value="ECO:0007669"/>
    <property type="project" value="TreeGrafter"/>
</dbReference>
<evidence type="ECO:0000313" key="5">
    <source>
        <dbReference type="Proteomes" id="UP000626092"/>
    </source>
</evidence>
<reference evidence="4" key="1">
    <citation type="submission" date="2019-11" db="EMBL/GenBank/DDBJ databases">
        <authorList>
            <person name="Liu Y."/>
            <person name="Hou J."/>
            <person name="Li T.-Q."/>
            <person name="Guan C.-H."/>
            <person name="Wu X."/>
            <person name="Wu H.-Z."/>
            <person name="Ling F."/>
            <person name="Zhang R."/>
            <person name="Shi X.-G."/>
            <person name="Ren J.-P."/>
            <person name="Chen E.-F."/>
            <person name="Sun J.-M."/>
        </authorList>
    </citation>
    <scope>NUCLEOTIDE SEQUENCE</scope>
    <source>
        <strain evidence="4">Adult_tree_wgs_1</strain>
        <tissue evidence="4">Leaves</tissue>
    </source>
</reference>
<gene>
    <name evidence="4" type="ORF">RHSIM_Rhsim04G0237700</name>
</gene>
<dbReference type="Proteomes" id="UP000626092">
    <property type="component" value="Unassembled WGS sequence"/>
</dbReference>
<dbReference type="PANTHER" id="PTHR22912:SF151">
    <property type="entry name" value="DIHYDROLIPOYL DEHYDROGENASE, MITOCHONDRIAL"/>
    <property type="match status" value="1"/>
</dbReference>
<dbReference type="SUPFAM" id="SSF55424">
    <property type="entry name" value="FAD/NAD-linked reductases, dimerisation (C-terminal) domain"/>
    <property type="match status" value="1"/>
</dbReference>